<name>A0A7S3XDC1_9CHLO</name>
<reference evidence="1" key="1">
    <citation type="submission" date="2021-01" db="EMBL/GenBank/DDBJ databases">
        <authorList>
            <person name="Corre E."/>
            <person name="Pelletier E."/>
            <person name="Niang G."/>
            <person name="Scheremetjew M."/>
            <person name="Finn R."/>
            <person name="Kale V."/>
            <person name="Holt S."/>
            <person name="Cochrane G."/>
            <person name="Meng A."/>
            <person name="Brown T."/>
            <person name="Cohen L."/>
        </authorList>
    </citation>
    <scope>NUCLEOTIDE SEQUENCE</scope>
    <source>
        <strain evidence="1">CCMP1897</strain>
    </source>
</reference>
<evidence type="ECO:0000313" key="1">
    <source>
        <dbReference type="EMBL" id="CAE0610799.1"/>
    </source>
</evidence>
<dbReference type="AlphaFoldDB" id="A0A7S3XDC1"/>
<organism evidence="1">
    <name type="scientific">Picocystis salinarum</name>
    <dbReference type="NCBI Taxonomy" id="88271"/>
    <lineage>
        <taxon>Eukaryota</taxon>
        <taxon>Viridiplantae</taxon>
        <taxon>Chlorophyta</taxon>
        <taxon>Picocystophyceae</taxon>
        <taxon>Picocystales</taxon>
        <taxon>Picocystaceae</taxon>
        <taxon>Picocystis</taxon>
    </lineage>
</organism>
<protein>
    <submittedName>
        <fullName evidence="1">Uncharacterized protein</fullName>
    </submittedName>
</protein>
<dbReference type="EMBL" id="HBIS01005138">
    <property type="protein sequence ID" value="CAE0610799.1"/>
    <property type="molecule type" value="Transcribed_RNA"/>
</dbReference>
<proteinExistence type="predicted"/>
<sequence>MRGMERAAPVVPFETVASAWRMDGASSPSLQRRNCHRGILGRKCRTIPFPSRRQRFVNPPSSQPIERPHVTTVQVCRIRRRIRTCPTNLRRAMRVSDEAMGFVSGVRCRTTAQTRRENLDRWKSKGTMRPKSFTAVEADETGGPDARGWLASFAWPMQWRSGVLFSGEKAIANLPQDAGMDDVGRWKWPLPAMTVRAGGELVVGGRWALKPMLSTVLHKRIEGMRARIDVLPRPHVTLGIPYYVDGSTLLVEATTKGVDRNGRGPSLRLTLRKQGNLKLQAHLGAQGLRLKFMRSTETQDSILNVGGSLVAGRRIGAPEANDHLPAGIESLVVDAEGKGLVQSWKVFQNSSSVNRRGIPKVVALVPGHYIDPGYDTGAPGEREQGRRVADKASWMLKQCGWQVLRPDQDLHHYSWLEYNHWVNRRTLEGIPIVEIHGQGRSSRIQGQLTGVIGQRDAPLNNELASSFGFFPMNWRHLRVARNGGTVLEAFNTDKLKRMTFRQQVQAAHNLAALIASSIVRSEEASTASKQNAVEAGCSLTGCPRE</sequence>
<gene>
    <name evidence="1" type="ORF">PSAL00342_LOCUS4634</name>
</gene>
<accession>A0A7S3XDC1</accession>